<dbReference type="InterPro" id="IPR005135">
    <property type="entry name" value="Endo/exonuclease/phosphatase"/>
</dbReference>
<feature type="domain" description="Endonuclease/exonuclease/phosphatase" evidence="2">
    <location>
        <begin position="416"/>
        <end position="820"/>
    </location>
</feature>
<gene>
    <name evidence="3" type="ORF">LtaPh_3420700</name>
</gene>
<dbReference type="OrthoDB" id="412787at2759"/>
<dbReference type="Proteomes" id="UP000419144">
    <property type="component" value="Unassembled WGS sequence"/>
</dbReference>
<evidence type="ECO:0000259" key="2">
    <source>
        <dbReference type="Pfam" id="PF03372"/>
    </source>
</evidence>
<organism evidence="3 4">
    <name type="scientific">Leishmania tarentolae</name>
    <name type="common">Sauroleishmania tarentolae</name>
    <dbReference type="NCBI Taxonomy" id="5689"/>
    <lineage>
        <taxon>Eukaryota</taxon>
        <taxon>Discoba</taxon>
        <taxon>Euglenozoa</taxon>
        <taxon>Kinetoplastea</taxon>
        <taxon>Metakinetoplastina</taxon>
        <taxon>Trypanosomatida</taxon>
        <taxon>Trypanosomatidae</taxon>
        <taxon>Leishmaniinae</taxon>
        <taxon>Leishmania</taxon>
        <taxon>lizard Leishmania</taxon>
    </lineage>
</organism>
<name>A0A640KR90_LEITA</name>
<dbReference type="Pfam" id="PF03372">
    <property type="entry name" value="Exo_endo_phos"/>
    <property type="match status" value="1"/>
</dbReference>
<dbReference type="InterPro" id="IPR036691">
    <property type="entry name" value="Endo/exonu/phosph_ase_sf"/>
</dbReference>
<protein>
    <recommendedName>
        <fullName evidence="2">Endonuclease/exonuclease/phosphatase domain-containing protein</fullName>
    </recommendedName>
</protein>
<dbReference type="GO" id="GO:0005739">
    <property type="term" value="C:mitochondrion"/>
    <property type="evidence" value="ECO:0007669"/>
    <property type="project" value="TreeGrafter"/>
</dbReference>
<dbReference type="VEuPathDB" id="TriTrypDB:LtaPh_3420700"/>
<dbReference type="Gene3D" id="3.60.10.10">
    <property type="entry name" value="Endonuclease/exonuclease/phosphatase"/>
    <property type="match status" value="1"/>
</dbReference>
<dbReference type="InterPro" id="IPR050410">
    <property type="entry name" value="CCR4/nocturin_mRNA_transcr"/>
</dbReference>
<evidence type="ECO:0000313" key="3">
    <source>
        <dbReference type="EMBL" id="GET92280.1"/>
    </source>
</evidence>
<sequence>MLRQLPFRHFRLFVSSLGATHSTAAGPSTLHEGTHQQDAAACTPITESTVPKTPPTTATTAVRSSVSFLTDYTTEKAQLRWRKESRATRLSELASPRTGLAHSGTCVYSASSPTSSSASARPLLKRTMQAKNKVVVLHPEGSQVITLDLSIELPGEAARATPTLQPKPDICAVSKSMARQEREPASKTLDRIRLLFAPLRSNGQGSKRMPKEKILSDCPTVRALCRSSDLKEVVEEELALAAPGTTPVFLHSLGETALFTELNPELPNCVFWKHAQVLCVNETSVRVHYNVPTVVSIASPGIPYVGLPLACADVSLLFASKESLCYEWCVVTETAASTPSTNQGDVEFCVVGTAPTFTPTSELLGKQMLLRVSLDPGTGLWTEMRLPGVVSQLPPPVPRWQETTTPVNYPAFRVVTYNILYDDFCTSKSSKAKIYPFASDAVLNLENRKVRIVQELLAYHMDIVCLQECGRDVFQSYFLPVMRARGYDGVYCNKSGSVKEGCGFLFRESRFQLVQYASVPLNFQTLSSMFPELAARVGVCAELKEALSAVTSIGARVVLRELTSDKEMVVGNTHLFYHANACHIRVLQAYMFLHWLNDATLVSSGGDAAVSSSASLSGRAVQRRPLVICGDFNCTHPTATYRLLTTGQVEADHLSWEKGKLFWWGCARLLGCDADGIEERLGKDVEQSKAKVGPKDSKRQRKLPAEVAVPPTTVAAEAPAKASNAMQAQEDPAQDEVGERVIAKVFREALYGPQVRLQDAYQRTDASLPWTNFTLTFREVIDYIFFSEDSVEVLRTVPIPSEAELTENFALPNSKYPSDHIALVADLAFTTQ</sequence>
<dbReference type="GO" id="GO:0000288">
    <property type="term" value="P:nuclear-transcribed mRNA catabolic process, deadenylation-dependent decay"/>
    <property type="evidence" value="ECO:0007669"/>
    <property type="project" value="TreeGrafter"/>
</dbReference>
<proteinExistence type="predicted"/>
<reference evidence="3" key="1">
    <citation type="submission" date="2019-11" db="EMBL/GenBank/DDBJ databases">
        <title>Leishmania tarentolae CDS.</title>
        <authorList>
            <person name="Goto Y."/>
            <person name="Yamagishi J."/>
        </authorList>
    </citation>
    <scope>NUCLEOTIDE SEQUENCE [LARGE SCALE GENOMIC DNA]</scope>
    <source>
        <strain evidence="3">Parrot Tar II</strain>
    </source>
</reference>
<dbReference type="SUPFAM" id="SSF56219">
    <property type="entry name" value="DNase I-like"/>
    <property type="match status" value="1"/>
</dbReference>
<dbReference type="AlphaFoldDB" id="A0A640KR90"/>
<feature type="compositionally biased region" description="Basic and acidic residues" evidence="1">
    <location>
        <begin position="685"/>
        <end position="697"/>
    </location>
</feature>
<feature type="region of interest" description="Disordered" evidence="1">
    <location>
        <begin position="685"/>
        <end position="706"/>
    </location>
</feature>
<dbReference type="EMBL" id="BLBS01000054">
    <property type="protein sequence ID" value="GET92280.1"/>
    <property type="molecule type" value="Genomic_DNA"/>
</dbReference>
<dbReference type="PANTHER" id="PTHR12121">
    <property type="entry name" value="CARBON CATABOLITE REPRESSOR PROTEIN 4"/>
    <property type="match status" value="1"/>
</dbReference>
<accession>A0A640KR90</accession>
<evidence type="ECO:0000256" key="1">
    <source>
        <dbReference type="SAM" id="MobiDB-lite"/>
    </source>
</evidence>
<dbReference type="GO" id="GO:0000175">
    <property type="term" value="F:3'-5'-RNA exonuclease activity"/>
    <property type="evidence" value="ECO:0007669"/>
    <property type="project" value="TreeGrafter"/>
</dbReference>
<comment type="caution">
    <text evidence="3">The sequence shown here is derived from an EMBL/GenBank/DDBJ whole genome shotgun (WGS) entry which is preliminary data.</text>
</comment>
<evidence type="ECO:0000313" key="4">
    <source>
        <dbReference type="Proteomes" id="UP000419144"/>
    </source>
</evidence>
<keyword evidence="4" id="KW-1185">Reference proteome</keyword>
<dbReference type="PANTHER" id="PTHR12121:SF37">
    <property type="entry name" value="2',5'-PHOSPHODIESTERASE 12"/>
    <property type="match status" value="1"/>
</dbReference>